<reference evidence="4" key="1">
    <citation type="submission" date="2016-06" db="UniProtKB">
        <authorList>
            <consortium name="WormBaseParasite"/>
        </authorList>
    </citation>
    <scope>IDENTIFICATION</scope>
</reference>
<dbReference type="SUPFAM" id="SSF56219">
    <property type="entry name" value="DNase I-like"/>
    <property type="match status" value="1"/>
</dbReference>
<keyword evidence="3" id="KW-1185">Reference proteome</keyword>
<dbReference type="Pfam" id="PF14529">
    <property type="entry name" value="Exo_endo_phos_2"/>
    <property type="match status" value="1"/>
</dbReference>
<dbReference type="Proteomes" id="UP000270296">
    <property type="component" value="Unassembled WGS sequence"/>
</dbReference>
<sequence>MGDFNAHIGVDAGKWNGVIVKNGPRDLNNNGMKLLRFCANNGSFIMNTFFEHRGVHQGTWYREVCALKSMIDLTVGSYDLRRSVMDVRVESGTELTSDHHLVAGTQRCKKWSTIWRQKQPRINS</sequence>
<reference evidence="2 3" key="2">
    <citation type="submission" date="2018-11" db="EMBL/GenBank/DDBJ databases">
        <authorList>
            <consortium name="Pathogen Informatics"/>
        </authorList>
    </citation>
    <scope>NUCLEOTIDE SEQUENCE [LARGE SCALE GENOMIC DNA]</scope>
</reference>
<gene>
    <name evidence="2" type="ORF">SBAD_LOCUS1950</name>
</gene>
<dbReference type="GO" id="GO:0003824">
    <property type="term" value="F:catalytic activity"/>
    <property type="evidence" value="ECO:0007669"/>
    <property type="project" value="InterPro"/>
</dbReference>
<dbReference type="OrthoDB" id="410542at2759"/>
<evidence type="ECO:0000313" key="3">
    <source>
        <dbReference type="Proteomes" id="UP000270296"/>
    </source>
</evidence>
<dbReference type="AlphaFoldDB" id="A0A183IEA6"/>
<dbReference type="EMBL" id="UZAM01007019">
    <property type="protein sequence ID" value="VDO95998.1"/>
    <property type="molecule type" value="Genomic_DNA"/>
</dbReference>
<evidence type="ECO:0000259" key="1">
    <source>
        <dbReference type="Pfam" id="PF14529"/>
    </source>
</evidence>
<evidence type="ECO:0000313" key="4">
    <source>
        <dbReference type="WBParaSite" id="SBAD_0000204401-mRNA-1"/>
    </source>
</evidence>
<dbReference type="WBParaSite" id="SBAD_0000204401-mRNA-1">
    <property type="protein sequence ID" value="SBAD_0000204401-mRNA-1"/>
    <property type="gene ID" value="SBAD_0000204401"/>
</dbReference>
<name>A0A183IEA6_9BILA</name>
<dbReference type="InterPro" id="IPR036691">
    <property type="entry name" value="Endo/exonu/phosph_ase_sf"/>
</dbReference>
<proteinExistence type="predicted"/>
<organism evidence="4">
    <name type="scientific">Soboliphyme baturini</name>
    <dbReference type="NCBI Taxonomy" id="241478"/>
    <lineage>
        <taxon>Eukaryota</taxon>
        <taxon>Metazoa</taxon>
        <taxon>Ecdysozoa</taxon>
        <taxon>Nematoda</taxon>
        <taxon>Enoplea</taxon>
        <taxon>Dorylaimia</taxon>
        <taxon>Dioctophymatida</taxon>
        <taxon>Dioctophymatoidea</taxon>
        <taxon>Soboliphymatidae</taxon>
        <taxon>Soboliphyme</taxon>
    </lineage>
</organism>
<protein>
    <submittedName>
        <fullName evidence="4">Endo/exonuclease/phosphatase domain-containing protein</fullName>
    </submittedName>
</protein>
<dbReference type="InterPro" id="IPR005135">
    <property type="entry name" value="Endo/exonuclease/phosphatase"/>
</dbReference>
<evidence type="ECO:0000313" key="2">
    <source>
        <dbReference type="EMBL" id="VDO95998.1"/>
    </source>
</evidence>
<feature type="domain" description="Endonuclease/exonuclease/phosphatase" evidence="1">
    <location>
        <begin position="1"/>
        <end position="102"/>
    </location>
</feature>
<accession>A0A183IEA6</accession>
<dbReference type="Gene3D" id="3.60.10.10">
    <property type="entry name" value="Endonuclease/exonuclease/phosphatase"/>
    <property type="match status" value="1"/>
</dbReference>